<feature type="region of interest" description="Disordered" evidence="1">
    <location>
        <begin position="180"/>
        <end position="203"/>
    </location>
</feature>
<name>A0A438BLL8_VITVI</name>
<organism evidence="2 3">
    <name type="scientific">Vitis vinifera</name>
    <name type="common">Grape</name>
    <dbReference type="NCBI Taxonomy" id="29760"/>
    <lineage>
        <taxon>Eukaryota</taxon>
        <taxon>Viridiplantae</taxon>
        <taxon>Streptophyta</taxon>
        <taxon>Embryophyta</taxon>
        <taxon>Tracheophyta</taxon>
        <taxon>Spermatophyta</taxon>
        <taxon>Magnoliopsida</taxon>
        <taxon>eudicotyledons</taxon>
        <taxon>Gunneridae</taxon>
        <taxon>Pentapetalae</taxon>
        <taxon>rosids</taxon>
        <taxon>Vitales</taxon>
        <taxon>Vitaceae</taxon>
        <taxon>Viteae</taxon>
        <taxon>Vitis</taxon>
    </lineage>
</organism>
<evidence type="ECO:0000313" key="3">
    <source>
        <dbReference type="Proteomes" id="UP000288805"/>
    </source>
</evidence>
<sequence length="559" mass="63082">MGMEVLSALIRRAIEGGFLSGCTIQERRSSGSKESNASNGARFGVETKKLQPLQVNHSKVLRNQPFVARISQPFVQCCGIPPEATRYMPQVGTLRTSSQPNSKDFSSEDERLGSLSLGVRKAGQVISVHGDSLVYPLRAFGGKSKVKDHLEWQVLGERYEPWQGASVINFVDYSLNQGAPAGHESAETPSRHESNGAVVGDRTPNQMVPLPLPLLGTNQMAPLQGMVPLYIVHAILNTIAEEAMNFMSYVAEFSREWDEPNARDMERMMSQPKAKGEMYILNDGMDMKVEIAAMERRLDELEMNHMQPVQAISQTPLQAMPCAISRSYEHLVDECPTIPAEREMFGDCNTYNSNWRDHPNFSWKPQPPQYQQPAQAPQQASSLEQAMVNLCKLDILQDSISRLANLNTMQEKENSPSQPYQNSMSIHEMEAQEGESSMVKEIKEVITLRSGKEVDLPTCKLEHKVESETEKEKREEIKGKKKGKSIEKDGYDVNVQREPQRIVIKEELMKKHMPPPFLQALYGKIIQTKYQARDANFIWDPGKLNHRIKFFDGLSLFKD</sequence>
<reference evidence="2 3" key="1">
    <citation type="journal article" date="2018" name="PLoS Genet.">
        <title>Population sequencing reveals clonal diversity and ancestral inbreeding in the grapevine cultivar Chardonnay.</title>
        <authorList>
            <person name="Roach M.J."/>
            <person name="Johnson D.L."/>
            <person name="Bohlmann J."/>
            <person name="van Vuuren H.J."/>
            <person name="Jones S.J."/>
            <person name="Pretorius I.S."/>
            <person name="Schmidt S.A."/>
            <person name="Borneman A.R."/>
        </authorList>
    </citation>
    <scope>NUCLEOTIDE SEQUENCE [LARGE SCALE GENOMIC DNA]</scope>
    <source>
        <strain evidence="3">cv. Chardonnay</strain>
        <tissue evidence="2">Leaf</tissue>
    </source>
</reference>
<evidence type="ECO:0000313" key="2">
    <source>
        <dbReference type="EMBL" id="RVW11857.1"/>
    </source>
</evidence>
<accession>A0A438BLL8</accession>
<feature type="region of interest" description="Disordered" evidence="1">
    <location>
        <begin position="360"/>
        <end position="379"/>
    </location>
</feature>
<feature type="region of interest" description="Disordered" evidence="1">
    <location>
        <begin position="465"/>
        <end position="485"/>
    </location>
</feature>
<dbReference type="Proteomes" id="UP000288805">
    <property type="component" value="Unassembled WGS sequence"/>
</dbReference>
<comment type="caution">
    <text evidence="2">The sequence shown here is derived from an EMBL/GenBank/DDBJ whole genome shotgun (WGS) entry which is preliminary data.</text>
</comment>
<evidence type="ECO:0000256" key="1">
    <source>
        <dbReference type="SAM" id="MobiDB-lite"/>
    </source>
</evidence>
<feature type="compositionally biased region" description="Basic and acidic residues" evidence="1">
    <location>
        <begin position="184"/>
        <end position="194"/>
    </location>
</feature>
<gene>
    <name evidence="2" type="ORF">CK203_085648</name>
</gene>
<proteinExistence type="predicted"/>
<protein>
    <submittedName>
        <fullName evidence="2">Uncharacterized protein</fullName>
    </submittedName>
</protein>
<dbReference type="EMBL" id="QGNW01002731">
    <property type="protein sequence ID" value="RVW11857.1"/>
    <property type="molecule type" value="Genomic_DNA"/>
</dbReference>
<dbReference type="AlphaFoldDB" id="A0A438BLL8"/>